<gene>
    <name evidence="2" type="ORF">GCM10025866_23010</name>
</gene>
<dbReference type="EMBL" id="AP027731">
    <property type="protein sequence ID" value="BDZ46392.1"/>
    <property type="molecule type" value="Genomic_DNA"/>
</dbReference>
<dbReference type="PANTHER" id="PTHR12126:SF11">
    <property type="entry name" value="NADH DEHYDROGENASE [UBIQUINONE] 1 ALPHA SUBCOMPLEX SUBUNIT 9, MITOCHONDRIAL"/>
    <property type="match status" value="1"/>
</dbReference>
<dbReference type="InterPro" id="IPR016040">
    <property type="entry name" value="NAD(P)-bd_dom"/>
</dbReference>
<dbReference type="Proteomes" id="UP001321498">
    <property type="component" value="Chromosome"/>
</dbReference>
<dbReference type="SUPFAM" id="SSF51735">
    <property type="entry name" value="NAD(P)-binding Rossmann-fold domains"/>
    <property type="match status" value="1"/>
</dbReference>
<evidence type="ECO:0000313" key="3">
    <source>
        <dbReference type="Proteomes" id="UP001321498"/>
    </source>
</evidence>
<dbReference type="InterPro" id="IPR051207">
    <property type="entry name" value="ComplexI_NDUFA9_subunit"/>
</dbReference>
<dbReference type="RefSeq" id="WP_286276465.1">
    <property type="nucleotide sequence ID" value="NZ_AP027731.1"/>
</dbReference>
<dbReference type="Pfam" id="PF13460">
    <property type="entry name" value="NAD_binding_10"/>
    <property type="match status" value="1"/>
</dbReference>
<keyword evidence="3" id="KW-1185">Reference proteome</keyword>
<proteinExistence type="predicted"/>
<dbReference type="PANTHER" id="PTHR12126">
    <property type="entry name" value="NADH-UBIQUINONE OXIDOREDUCTASE 39 KDA SUBUNIT-RELATED"/>
    <property type="match status" value="1"/>
</dbReference>
<evidence type="ECO:0000259" key="1">
    <source>
        <dbReference type="Pfam" id="PF13460"/>
    </source>
</evidence>
<feature type="domain" description="NAD(P)-binding" evidence="1">
    <location>
        <begin position="7"/>
        <end position="136"/>
    </location>
</feature>
<sequence length="253" mass="26144">MKAVILGGTGLIGSKVVAELQQHGVEAVPASPNTGVDAVTGAGLAEALAGADVVVDVSNSPSFADADVLAFFTSSTANLLREEASAGVRSHVALSIVGAERVPGSGYLRAKVAQERLIRDSGRPYSIVRATQFFEFARGIADSATVGGEVHLPPILLQPMAADEVAAAVARAALAPSTNAMEEVGGPEPIPLPDFVGRALREAGDPRSVIADPAAQYFGAVPAERALVPAADATLGRIRFEDWLQRRTLQRSS</sequence>
<dbReference type="Gene3D" id="3.40.50.720">
    <property type="entry name" value="NAD(P)-binding Rossmann-like Domain"/>
    <property type="match status" value="1"/>
</dbReference>
<evidence type="ECO:0000313" key="2">
    <source>
        <dbReference type="EMBL" id="BDZ46392.1"/>
    </source>
</evidence>
<dbReference type="InterPro" id="IPR036291">
    <property type="entry name" value="NAD(P)-bd_dom_sf"/>
</dbReference>
<reference evidence="3" key="1">
    <citation type="journal article" date="2019" name="Int. J. Syst. Evol. Microbiol.">
        <title>The Global Catalogue of Microorganisms (GCM) 10K type strain sequencing project: providing services to taxonomists for standard genome sequencing and annotation.</title>
        <authorList>
            <consortium name="The Broad Institute Genomics Platform"/>
            <consortium name="The Broad Institute Genome Sequencing Center for Infectious Disease"/>
            <person name="Wu L."/>
            <person name="Ma J."/>
        </authorList>
    </citation>
    <scope>NUCLEOTIDE SEQUENCE [LARGE SCALE GENOMIC DNA]</scope>
    <source>
        <strain evidence="3">NBRC 108725</strain>
    </source>
</reference>
<organism evidence="2 3">
    <name type="scientific">Naasia aerilata</name>
    <dbReference type="NCBI Taxonomy" id="1162966"/>
    <lineage>
        <taxon>Bacteria</taxon>
        <taxon>Bacillati</taxon>
        <taxon>Actinomycetota</taxon>
        <taxon>Actinomycetes</taxon>
        <taxon>Micrococcales</taxon>
        <taxon>Microbacteriaceae</taxon>
        <taxon>Naasia</taxon>
    </lineage>
</organism>
<accession>A0ABM8GDM6</accession>
<protein>
    <submittedName>
        <fullName evidence="2">LysR family transcriptional regulator</fullName>
    </submittedName>
</protein>
<name>A0ABM8GDM6_9MICO</name>